<reference evidence="3 4" key="1">
    <citation type="submission" date="2020-02" db="EMBL/GenBank/DDBJ databases">
        <authorList>
            <person name="Zhang X.-Y."/>
        </authorList>
    </citation>
    <scope>NUCLEOTIDE SEQUENCE [LARGE SCALE GENOMIC DNA]</scope>
    <source>
        <strain evidence="3 4">C33</strain>
    </source>
</reference>
<keyword evidence="3" id="KW-0418">Kinase</keyword>
<evidence type="ECO:0000313" key="4">
    <source>
        <dbReference type="Proteomes" id="UP000484885"/>
    </source>
</evidence>
<dbReference type="AlphaFoldDB" id="A0A845V7G3"/>
<gene>
    <name evidence="3" type="ORF">G3I74_09105</name>
</gene>
<evidence type="ECO:0000259" key="2">
    <source>
        <dbReference type="SMART" id="SM01204"/>
    </source>
</evidence>
<feature type="domain" description="FIST C-domain" evidence="2">
    <location>
        <begin position="215"/>
        <end position="353"/>
    </location>
</feature>
<evidence type="ECO:0000313" key="3">
    <source>
        <dbReference type="EMBL" id="NDY95885.1"/>
    </source>
</evidence>
<dbReference type="InterPro" id="IPR019494">
    <property type="entry name" value="FIST_C"/>
</dbReference>
<dbReference type="PROSITE" id="PS51257">
    <property type="entry name" value="PROKAR_LIPOPROTEIN"/>
    <property type="match status" value="1"/>
</dbReference>
<evidence type="ECO:0000259" key="1">
    <source>
        <dbReference type="SMART" id="SM00897"/>
    </source>
</evidence>
<feature type="domain" description="FIST" evidence="1">
    <location>
        <begin position="26"/>
        <end position="214"/>
    </location>
</feature>
<dbReference type="GO" id="GO:0016301">
    <property type="term" value="F:kinase activity"/>
    <property type="evidence" value="ECO:0007669"/>
    <property type="project" value="UniProtKB-KW"/>
</dbReference>
<dbReference type="Pfam" id="PF10442">
    <property type="entry name" value="FIST_C"/>
    <property type="match status" value="1"/>
</dbReference>
<comment type="caution">
    <text evidence="3">The sequence shown here is derived from an EMBL/GenBank/DDBJ whole genome shotgun (WGS) entry which is preliminary data.</text>
</comment>
<dbReference type="SMART" id="SM00897">
    <property type="entry name" value="FIST"/>
    <property type="match status" value="1"/>
</dbReference>
<accession>A0A845V7G3</accession>
<keyword evidence="4" id="KW-1185">Reference proteome</keyword>
<keyword evidence="3" id="KW-0808">Transferase</keyword>
<dbReference type="InterPro" id="IPR013702">
    <property type="entry name" value="FIST_domain_N"/>
</dbReference>
<dbReference type="PANTHER" id="PTHR40252:SF2">
    <property type="entry name" value="BLR0328 PROTEIN"/>
    <property type="match status" value="1"/>
</dbReference>
<dbReference type="Proteomes" id="UP000484885">
    <property type="component" value="Unassembled WGS sequence"/>
</dbReference>
<sequence>MKSLVTASPNLDDFAALLDQADRQHHGALLVLGCDQNHWPKEDLDALLTRTNTPVLGGIFPAIAINDQRHEHGAIILGLEERPDVARIAGMSDPHADYEAELLGQLDRWQGLEMESTLVVLVDGLASRISALVEDLFFVFGLANNFVGGGAGSLSFEQKPCIISSGRVEADVALVVKLPRSSTIGVTHGWSGISDTLEVTEADRNVIKTLNWQPAFESYKAIVDTHSPTPITREDFFEVAKSYPLGLQKLDGEMVVRDPLMVQNDNELVCVGEVPQGAFVRVLNGNAASLLEAAREARRIVGADQPDSDRQLLLFDCISRALFLGPGIEQELKALTEGEPSVGAFTLGEIANSGRDYLEFLNKTTVLARIGKPSR</sequence>
<dbReference type="EMBL" id="JAAGSC010000041">
    <property type="protein sequence ID" value="NDY95885.1"/>
    <property type="molecule type" value="Genomic_DNA"/>
</dbReference>
<proteinExistence type="predicted"/>
<organism evidence="3 4">
    <name type="scientific">Wenzhouxiangella limi</name>
    <dbReference type="NCBI Taxonomy" id="2707351"/>
    <lineage>
        <taxon>Bacteria</taxon>
        <taxon>Pseudomonadati</taxon>
        <taxon>Pseudomonadota</taxon>
        <taxon>Gammaproteobacteria</taxon>
        <taxon>Chromatiales</taxon>
        <taxon>Wenzhouxiangellaceae</taxon>
        <taxon>Wenzhouxiangella</taxon>
    </lineage>
</organism>
<protein>
    <submittedName>
        <fullName evidence="3">Histidine kinase</fullName>
    </submittedName>
</protein>
<name>A0A845V7G3_9GAMM</name>
<dbReference type="PANTHER" id="PTHR40252">
    <property type="entry name" value="BLR0328 PROTEIN"/>
    <property type="match status" value="1"/>
</dbReference>
<dbReference type="RefSeq" id="WP_164211281.1">
    <property type="nucleotide sequence ID" value="NZ_JAAGSC010000041.1"/>
</dbReference>
<dbReference type="Pfam" id="PF08495">
    <property type="entry name" value="FIST"/>
    <property type="match status" value="1"/>
</dbReference>
<dbReference type="SMART" id="SM01204">
    <property type="entry name" value="FIST_C"/>
    <property type="match status" value="1"/>
</dbReference>